<dbReference type="WBParaSite" id="RSKR_0001148700.1">
    <property type="protein sequence ID" value="RSKR_0001148700.1"/>
    <property type="gene ID" value="RSKR_0001148700"/>
</dbReference>
<proteinExistence type="predicted"/>
<reference evidence="2" key="1">
    <citation type="submission" date="2016-11" db="UniProtKB">
        <authorList>
            <consortium name="WormBaseParasite"/>
        </authorList>
    </citation>
    <scope>IDENTIFICATION</scope>
    <source>
        <strain evidence="2">KR3021</strain>
    </source>
</reference>
<protein>
    <submittedName>
        <fullName evidence="2">Cytoskeleton-associated protein 5</fullName>
    </submittedName>
</protein>
<sequence>MDDQFDLIAKIPSDFEEQIISKKWLERKEALSGLITMASKYDELCPKASYHNLCDTIKLILAKDANINVVAEAGKLLSLLAKGLGPKFKDYGTPFIPVIFEKFKEKKAILKDVLVEAIDLIGIHSPLEQITEDIVAAMEKPNPAQKTQIDLFLSRYLKRFKAATAPKKLIKAVSTVLVKHCGDSDGEVRDASMKCLGCIMFVIGEKDIAKLVGELPNDQIKWGRIQEYKTEISDIVAAEAPPPKPKKAASKKKKAVASESEDDEESEEEEIEEVEVEVDPYTLMEPYDVLSKLPSDFYTNIESKKWTERKDALDGLLKLCMDNPRLCPKSNYGDMVSILKKVLEKDANINVASVAVKCLNSFANGLRQKFGIYVPSLAAGIFDKFKEKKAVLRDPLVELIDSIVVHCVSIDSLQEDICSALAKPNPNIKAQTSLLLQRVFITMNATTLPKKFVKEVSVGLVKITAEADPEARDSACAALGAIMRIIGEKAMNNLLGDVSNDKVKMAKIKELCEKMIEKNGPSVSSMVQSVHKSVPESKKIASKKVPLKKVVKPKKAVTDTEEESDGEPMKPLPKTALSRKADQDNDSGEEKKSGSKKISSKKVVDEEDGPKADEMHLLENSNKNARFNDEAKLKILRWNFEVPQADHLQQLQMLLKDVTSPDLFSKLYNKDFKAQLKGVEVLMTLPNKTAIINNSDLLLKWITLRILETNPTVMLKALELGNFIIECYLEENKQLKDIELNSFMPYLLLKTGETKEPIRNAVKQLVFVVAELTSSAKVYPFLIDALKTKNSRMKAECLTIISEFLDSSYEDISAVPATFTASFKAIAAAISDRDNNVRTCALNCFVSAYKSIGADIYKLAGKLPDKDKGYLDERIKRSGVAMTPKAPQQSRTRITKPVEVPVVARKYDNETMDSASEPYQTNEIVDYKPPNLLSSIPVPGGDYGDIDIDAEFPDLMVSVEATEPFIEYDNGNVQFPVMEDKILPAMIIKSKPQLDQNMYRNEINLIETSLRKVATHDLKIGLDGVKEIFELANDRSRMPVMVMQYKIDELIKILVDTLTFIAEEYYKKGAANEEVDYVTKTVSNAIVCILNQPQIVEFIEIDTIDYFLEVILSLVAQQQVTCVDVWKNSITPSLNQSVVKLCEHCNYNSVMEALARTMTRHTDGQSADKIFSLCRKCMDKLSTLTSKKKDELDAEKCINSLTTIYKLFPDITSKQFETQFHAIKNHIQRLVVVDRAKVKEAIDKNGGRKEKTWLYAGKCVEKSATSGNHELNTIVMELNGMTNDELIKKVSSAPVMSIVWDAFWESGKALDTNILNSVLVNIDKANPYLLDSLNLKIAEAKSILKPGCNKKWKNDVLLKNAVILKGDRLNSLLDRYNQASHNLQSVKLTAGVIRTQSIPPPGWDISDGLN</sequence>
<accession>A0AC35UH82</accession>
<dbReference type="Proteomes" id="UP000095286">
    <property type="component" value="Unplaced"/>
</dbReference>
<organism evidence="1 2">
    <name type="scientific">Rhabditophanes sp. KR3021</name>
    <dbReference type="NCBI Taxonomy" id="114890"/>
    <lineage>
        <taxon>Eukaryota</taxon>
        <taxon>Metazoa</taxon>
        <taxon>Ecdysozoa</taxon>
        <taxon>Nematoda</taxon>
        <taxon>Chromadorea</taxon>
        <taxon>Rhabditida</taxon>
        <taxon>Tylenchina</taxon>
        <taxon>Panagrolaimomorpha</taxon>
        <taxon>Strongyloidoidea</taxon>
        <taxon>Alloionematidae</taxon>
        <taxon>Rhabditophanes</taxon>
    </lineage>
</organism>
<name>A0AC35UH82_9BILA</name>
<evidence type="ECO:0000313" key="1">
    <source>
        <dbReference type="Proteomes" id="UP000095286"/>
    </source>
</evidence>
<evidence type="ECO:0000313" key="2">
    <source>
        <dbReference type="WBParaSite" id="RSKR_0001148700.1"/>
    </source>
</evidence>